<comment type="caution">
    <text evidence="1">The sequence shown here is derived from an EMBL/GenBank/DDBJ whole genome shotgun (WGS) entry which is preliminary data.</text>
</comment>
<protein>
    <submittedName>
        <fullName evidence="1">Uncharacterized protein</fullName>
    </submittedName>
</protein>
<dbReference type="RefSeq" id="WP_038986554.1">
    <property type="nucleotide sequence ID" value="NZ_JWJO01000025.1"/>
</dbReference>
<evidence type="ECO:0000313" key="1">
    <source>
        <dbReference type="EMBL" id="KZE83741.1"/>
    </source>
</evidence>
<name>A0A161UBE1_9FLAO</name>
<sequence length="191" mass="22319">MIKDILFDLKNLEYNDADNLMKREYIISLPTYQFLNKIKFFDSEILEILLYNICQRVVPSWESNLNDKQLRPAIFAFKRYLLSKDIDELVAYDTEILSPKVDCSYSDTSGAAATVYNSIRFVLTKDVVFATYALSDADIANTLDFEKWLEEIAVPNSLEKKICNYEETKAFSYDCYDDLYLSFFEELKLKS</sequence>
<organism evidence="1 2">
    <name type="scientific">Myroides marinus</name>
    <dbReference type="NCBI Taxonomy" id="703342"/>
    <lineage>
        <taxon>Bacteria</taxon>
        <taxon>Pseudomonadati</taxon>
        <taxon>Bacteroidota</taxon>
        <taxon>Flavobacteriia</taxon>
        <taxon>Flavobacteriales</taxon>
        <taxon>Flavobacteriaceae</taxon>
        <taxon>Myroides</taxon>
    </lineage>
</organism>
<dbReference type="AlphaFoldDB" id="A0A161UBE1"/>
<gene>
    <name evidence="1" type="ORF">AV926_03500</name>
</gene>
<evidence type="ECO:0000313" key="2">
    <source>
        <dbReference type="Proteomes" id="UP000076630"/>
    </source>
</evidence>
<proteinExistence type="predicted"/>
<accession>A0A161UBE1</accession>
<dbReference type="Proteomes" id="UP000076630">
    <property type="component" value="Unassembled WGS sequence"/>
</dbReference>
<keyword evidence="2" id="KW-1185">Reference proteome</keyword>
<reference evidence="1 2" key="1">
    <citation type="submission" date="2016-01" db="EMBL/GenBank/DDBJ databases">
        <title>Whole genome sequencing of Myroides marinus L41.</title>
        <authorList>
            <person name="Hong K.W."/>
        </authorList>
    </citation>
    <scope>NUCLEOTIDE SEQUENCE [LARGE SCALE GENOMIC DNA]</scope>
    <source>
        <strain evidence="1 2">L41</strain>
    </source>
</reference>
<dbReference type="EMBL" id="LQNU01000035">
    <property type="protein sequence ID" value="KZE83741.1"/>
    <property type="molecule type" value="Genomic_DNA"/>
</dbReference>